<evidence type="ECO:0000313" key="2">
    <source>
        <dbReference type="Proteomes" id="UP000078542"/>
    </source>
</evidence>
<protein>
    <submittedName>
        <fullName evidence="1">Uncharacterized protein</fullName>
    </submittedName>
</protein>
<proteinExistence type="predicted"/>
<name>A0A195C477_9HYME</name>
<keyword evidence="2" id="KW-1185">Reference proteome</keyword>
<dbReference type="AlphaFoldDB" id="A0A195C477"/>
<gene>
    <name evidence="1" type="ORF">ALC62_14576</name>
</gene>
<feature type="non-terminal residue" evidence="1">
    <location>
        <position position="1"/>
    </location>
</feature>
<sequence length="48" mass="5463">IRRAACRQQSNIGRKRTNFALVCSEKLFFPLTGLGICSSFRSREIYPA</sequence>
<dbReference type="EMBL" id="KQ978344">
    <property type="protein sequence ID" value="KYM94981.1"/>
    <property type="molecule type" value="Genomic_DNA"/>
</dbReference>
<reference evidence="1 2" key="1">
    <citation type="submission" date="2016-03" db="EMBL/GenBank/DDBJ databases">
        <title>Cyphomyrmex costatus WGS genome.</title>
        <authorList>
            <person name="Nygaard S."/>
            <person name="Hu H."/>
            <person name="Boomsma J."/>
            <person name="Zhang G."/>
        </authorList>
    </citation>
    <scope>NUCLEOTIDE SEQUENCE [LARGE SCALE GENOMIC DNA]</scope>
    <source>
        <strain evidence="1">MS0001</strain>
        <tissue evidence="1">Whole body</tissue>
    </source>
</reference>
<organism evidence="1 2">
    <name type="scientific">Cyphomyrmex costatus</name>
    <dbReference type="NCBI Taxonomy" id="456900"/>
    <lineage>
        <taxon>Eukaryota</taxon>
        <taxon>Metazoa</taxon>
        <taxon>Ecdysozoa</taxon>
        <taxon>Arthropoda</taxon>
        <taxon>Hexapoda</taxon>
        <taxon>Insecta</taxon>
        <taxon>Pterygota</taxon>
        <taxon>Neoptera</taxon>
        <taxon>Endopterygota</taxon>
        <taxon>Hymenoptera</taxon>
        <taxon>Apocrita</taxon>
        <taxon>Aculeata</taxon>
        <taxon>Formicoidea</taxon>
        <taxon>Formicidae</taxon>
        <taxon>Myrmicinae</taxon>
        <taxon>Cyphomyrmex</taxon>
    </lineage>
</organism>
<dbReference type="Proteomes" id="UP000078542">
    <property type="component" value="Unassembled WGS sequence"/>
</dbReference>
<evidence type="ECO:0000313" key="1">
    <source>
        <dbReference type="EMBL" id="KYM94981.1"/>
    </source>
</evidence>
<accession>A0A195C477</accession>